<dbReference type="InterPro" id="IPR007403">
    <property type="entry name" value="DUF456"/>
</dbReference>
<dbReference type="EMBL" id="FNIA01000003">
    <property type="protein sequence ID" value="SDM53461.1"/>
    <property type="molecule type" value="Genomic_DNA"/>
</dbReference>
<dbReference type="Proteomes" id="UP000199370">
    <property type="component" value="Unassembled WGS sequence"/>
</dbReference>
<keyword evidence="1" id="KW-0472">Membrane</keyword>
<dbReference type="PANTHER" id="PTHR39165:SF1">
    <property type="entry name" value="DUF456 DOMAIN-CONTAINING PROTEIN"/>
    <property type="match status" value="1"/>
</dbReference>
<dbReference type="RefSeq" id="WP_089731781.1">
    <property type="nucleotide sequence ID" value="NZ_FNIA01000003.1"/>
</dbReference>
<dbReference type="AlphaFoldDB" id="A0A1G9U0R0"/>
<feature type="transmembrane region" description="Helical" evidence="1">
    <location>
        <begin position="140"/>
        <end position="166"/>
    </location>
</feature>
<feature type="transmembrane region" description="Helical" evidence="1">
    <location>
        <begin position="12"/>
        <end position="31"/>
    </location>
</feature>
<keyword evidence="1" id="KW-0812">Transmembrane</keyword>
<protein>
    <recommendedName>
        <fullName evidence="4">DUF456 domain-containing protein</fullName>
    </recommendedName>
</protein>
<dbReference type="PANTHER" id="PTHR39165">
    <property type="entry name" value="IG HYPOTHETICAL 17883"/>
    <property type="match status" value="1"/>
</dbReference>
<dbReference type="STRING" id="996166.SAMN05192554_103239"/>
<sequence>MALGSLTGGVDPVLVAAVVLLVAGIVGSVVPSMPGPLLSVAGVLVFWLWGDGLGVFVAVGLVAVGLFAVAADLLADAVSARVGGASWRTTLLASAVGLALLFVTGPVGIVVGVVGTVFALEYWETEDRRHAARAAATTSLGILASAVVQALLTLSMLLGFGLFVFVW</sequence>
<feature type="transmembrane region" description="Helical" evidence="1">
    <location>
        <begin position="91"/>
        <end position="120"/>
    </location>
</feature>
<reference evidence="2 3" key="1">
    <citation type="submission" date="2016-10" db="EMBL/GenBank/DDBJ databases">
        <authorList>
            <person name="de Groot N.N."/>
        </authorList>
    </citation>
    <scope>NUCLEOTIDE SEQUENCE [LARGE SCALE GENOMIC DNA]</scope>
    <source>
        <strain evidence="3">EB21,IBRC-M 10013,KCTC 4048</strain>
    </source>
</reference>
<evidence type="ECO:0000313" key="2">
    <source>
        <dbReference type="EMBL" id="SDM53461.1"/>
    </source>
</evidence>
<gene>
    <name evidence="2" type="ORF">SAMN05192554_103239</name>
</gene>
<evidence type="ECO:0000313" key="3">
    <source>
        <dbReference type="Proteomes" id="UP000199370"/>
    </source>
</evidence>
<keyword evidence="1" id="KW-1133">Transmembrane helix</keyword>
<dbReference type="Pfam" id="PF04306">
    <property type="entry name" value="DUF456"/>
    <property type="match status" value="1"/>
</dbReference>
<proteinExistence type="predicted"/>
<evidence type="ECO:0000256" key="1">
    <source>
        <dbReference type="SAM" id="Phobius"/>
    </source>
</evidence>
<organism evidence="2 3">
    <name type="scientific">Haloarchaeobius iranensis</name>
    <dbReference type="NCBI Taxonomy" id="996166"/>
    <lineage>
        <taxon>Archaea</taxon>
        <taxon>Methanobacteriati</taxon>
        <taxon>Methanobacteriota</taxon>
        <taxon>Stenosarchaea group</taxon>
        <taxon>Halobacteria</taxon>
        <taxon>Halobacteriales</taxon>
        <taxon>Halorubellaceae</taxon>
        <taxon>Haloarchaeobius</taxon>
    </lineage>
</organism>
<accession>A0A1G9U0R0</accession>
<evidence type="ECO:0008006" key="4">
    <source>
        <dbReference type="Google" id="ProtNLM"/>
    </source>
</evidence>
<feature type="transmembrane region" description="Helical" evidence="1">
    <location>
        <begin position="43"/>
        <end position="71"/>
    </location>
</feature>
<keyword evidence="3" id="KW-1185">Reference proteome</keyword>
<name>A0A1G9U0R0_9EURY</name>